<dbReference type="OrthoDB" id="416018at2759"/>
<proteinExistence type="predicted"/>
<dbReference type="EMBL" id="CAJNJA010025008">
    <property type="protein sequence ID" value="CAE7535966.1"/>
    <property type="molecule type" value="Genomic_DNA"/>
</dbReference>
<evidence type="ECO:0000313" key="3">
    <source>
        <dbReference type="Proteomes" id="UP000601435"/>
    </source>
</evidence>
<evidence type="ECO:0000259" key="1">
    <source>
        <dbReference type="Pfam" id="PF25794"/>
    </source>
</evidence>
<gene>
    <name evidence="2" type="primary">SACS</name>
    <name evidence="2" type="ORF">SNEC2469_LOCUS15411</name>
</gene>
<sequence>VDLLWDVLRQCGLQQQLSWQDVSEEAKSIAASGSCEQARLLFTHVEENYQKMGNDHKQETLKALQGQAWIPACMPQCPEDRLAGKAAKCKLQKLSDLFPSQEADLVWAVEPTMHKDLQMPTLLLAKRSVPADPDVLLRQFVSYVDVCTEIVEDACDTPYPRAREVPGKLWRVHMTKLLQTMAEHKASIRSKLMKISRNRACVPCLAGEKVLLHSLTCVALSAYSHSAEVLSPAIGIVHPDERVRSLARELDVSEKPDMEVLVELIQRQRADVARACVLCRELAKPLFLTARRRPKNFQNLLVPTSSGRLLPPSKVFLDDAPWTKSEHLETLDSRLSTQDGRKLGCTSIRDRLAAECEVAADVDGFGQEEDLVDRVSLVLKDYNEQSDVVAEFLQNTDDHGAKRLVFLLSDRSFSKEKLVDERCRALQGPALYICSDKALEPRDIERMQRVGCSSKRMDFHSTGRFGVGLNVMYRYSDCPQLLANDRVHFFDLRRAFVAKDRERRGKQFQVDSLKTSFPDSFTPFEDYRHRFPVVFRLPLRRQRSDLGEACSLAAVRQELSDVSVDAGSMLLFAKSVRELMFEDAGRLVAKHTVSFLHGSEERHDAFIKSLPCTVAELQDQIASRATDVTVVKRMTSQRAANVVKRKWIVAYSLAASSSKLKELSKKMFDHVLGLAVLPVAAAAAPLLLKPCRRNGRICCGLPTPLQTGAVSWIHGEFVLSSSRKVIPLPDGTNHEIYRQWNEELLKGPVATSLRSVLLARADSVQVPKDLPGFFAVLPRTDTPLQSIIAESAMRASLSYQIFPVFARSESQGAMQTRWMKGPGPLFKTEGLSDEQQYALAFDGLELVTVPPRVRELYNAVRKPEHAKELGAQELCSFLRRQWKQGSKTVDFAQTGLASLSSHEQAIAMLKFISDEWKVQLQKNPVPAIYDCKHLQGVPLLLTHANRLCAFNAEAPKFSGDHDLLPRHVDLFAHRDVLTAFKTLDVCQPEVEVRPAGLRDFGFADLLNFKEQVTRLVVDQGHECSKNSILKHLWSFIARKGNVKESWLAALSEWKILPVDAGSSPKLRPLKFAHRTLWMKRSSYWRDDEKRLQEVMAACGIYTLQDSAIRAEEDSAILAALHDVVVCTDSAVVELLGELPLQTCRTDGLVLLKYLSQLCLTSSWSERMTLVTKGLLLFQLAQGGGFTDLTETKVRFCCVCPEDPHAAELEALLPPGARLLVWPSKELKPIYEVCGVEMCRGEEFMLEFVLPYLPDLCWQEDQSQAESILALLCQYVVVEKSDTLRSRCAALHFVPTGENTSSRPRDLLDPSLKLCQCFADVLVGHLPAEWFQSPRNLKLLRELGLQKTVTPDCLLMCAKHLDQGEKVKQVSKSVRRMSFQLVEHVARHLSQKQPPSSPVLEAARLRIFVAQQFSDLQYETKLSQTKGSDEFLAFLASGSKRKLILTAAGGTSFAKSQKVLWSQCPVAFRTDPDGGRSTQLDSLLSHQGDVLEKKLGAYVCTKTVPAPCIIEHIRNLCMHPAAGKEEMTIPEGTAFHEHLLLCWDLCRDAQKMPGCCKDLGEDLRCIPVHLEDAADKPKRNSFTLASPRTLADGHETVVGAISQMSGCLTPWIHFLFCRRCFLFETGYCSAEDFQGYGAQESSPAKPTRNPGAS</sequence>
<protein>
    <submittedName>
        <fullName evidence="2">SACS protein</fullName>
    </submittedName>
</protein>
<dbReference type="PANTHER" id="PTHR15600">
    <property type="entry name" value="SACSIN"/>
    <property type="match status" value="1"/>
</dbReference>
<accession>A0A812TSH9</accession>
<dbReference type="InterPro" id="IPR058210">
    <property type="entry name" value="SACS/Nov_dom"/>
</dbReference>
<dbReference type="InterPro" id="IPR036890">
    <property type="entry name" value="HATPase_C_sf"/>
</dbReference>
<name>A0A812TSH9_9DINO</name>
<feature type="domain" description="Sacsin/Nov" evidence="1">
    <location>
        <begin position="369"/>
        <end position="582"/>
    </location>
</feature>
<dbReference type="GO" id="GO:0030544">
    <property type="term" value="F:Hsp70 protein binding"/>
    <property type="evidence" value="ECO:0007669"/>
    <property type="project" value="TreeGrafter"/>
</dbReference>
<organism evidence="2 3">
    <name type="scientific">Symbiodinium necroappetens</name>
    <dbReference type="NCBI Taxonomy" id="1628268"/>
    <lineage>
        <taxon>Eukaryota</taxon>
        <taxon>Sar</taxon>
        <taxon>Alveolata</taxon>
        <taxon>Dinophyceae</taxon>
        <taxon>Suessiales</taxon>
        <taxon>Symbiodiniaceae</taxon>
        <taxon>Symbiodinium</taxon>
    </lineage>
</organism>
<dbReference type="InterPro" id="IPR052972">
    <property type="entry name" value="Sacsin_chaperone_reg"/>
</dbReference>
<dbReference type="Proteomes" id="UP000601435">
    <property type="component" value="Unassembled WGS sequence"/>
</dbReference>
<dbReference type="SUPFAM" id="SSF55874">
    <property type="entry name" value="ATPase domain of HSP90 chaperone/DNA topoisomerase II/histidine kinase"/>
    <property type="match status" value="1"/>
</dbReference>
<feature type="non-terminal residue" evidence="2">
    <location>
        <position position="1"/>
    </location>
</feature>
<evidence type="ECO:0000313" key="2">
    <source>
        <dbReference type="EMBL" id="CAE7535966.1"/>
    </source>
</evidence>
<reference evidence="2" key="1">
    <citation type="submission" date="2021-02" db="EMBL/GenBank/DDBJ databases">
        <authorList>
            <person name="Dougan E. K."/>
            <person name="Rhodes N."/>
            <person name="Thang M."/>
            <person name="Chan C."/>
        </authorList>
    </citation>
    <scope>NUCLEOTIDE SEQUENCE</scope>
</reference>
<keyword evidence="3" id="KW-1185">Reference proteome</keyword>
<dbReference type="Pfam" id="PF25794">
    <property type="entry name" value="SACS"/>
    <property type="match status" value="1"/>
</dbReference>
<comment type="caution">
    <text evidence="2">The sequence shown here is derived from an EMBL/GenBank/DDBJ whole genome shotgun (WGS) entry which is preliminary data.</text>
</comment>
<dbReference type="PANTHER" id="PTHR15600:SF42">
    <property type="entry name" value="SACSIN"/>
    <property type="match status" value="1"/>
</dbReference>